<gene>
    <name evidence="3" type="ORF">RHGRI_011637</name>
</gene>
<dbReference type="Proteomes" id="UP000823749">
    <property type="component" value="Chromosome 4"/>
</dbReference>
<protein>
    <submittedName>
        <fullName evidence="3">Uncharacterized protein</fullName>
    </submittedName>
</protein>
<accession>A0AAV6KMK6</accession>
<feature type="region of interest" description="Disordered" evidence="1">
    <location>
        <begin position="74"/>
        <end position="96"/>
    </location>
</feature>
<evidence type="ECO:0000256" key="2">
    <source>
        <dbReference type="SAM" id="SignalP"/>
    </source>
</evidence>
<reference evidence="3" key="1">
    <citation type="submission" date="2020-08" db="EMBL/GenBank/DDBJ databases">
        <title>Plant Genome Project.</title>
        <authorList>
            <person name="Zhang R.-G."/>
        </authorList>
    </citation>
    <scope>NUCLEOTIDE SEQUENCE</scope>
    <source>
        <strain evidence="3">WSP0</strain>
        <tissue evidence="3">Leaf</tissue>
    </source>
</reference>
<proteinExistence type="predicted"/>
<evidence type="ECO:0000256" key="1">
    <source>
        <dbReference type="SAM" id="MobiDB-lite"/>
    </source>
</evidence>
<comment type="caution">
    <text evidence="3">The sequence shown here is derived from an EMBL/GenBank/DDBJ whole genome shotgun (WGS) entry which is preliminary data.</text>
</comment>
<evidence type="ECO:0000313" key="4">
    <source>
        <dbReference type="Proteomes" id="UP000823749"/>
    </source>
</evidence>
<evidence type="ECO:0000313" key="3">
    <source>
        <dbReference type="EMBL" id="KAG5553825.1"/>
    </source>
</evidence>
<name>A0AAV6KMK6_9ERIC</name>
<sequence>MEVCSKLVAMALGLVLAVALVAGPTEARMLERVHFGMLPKAFVPPSGPSWRYSYSPPPPALRQRLLHFGMLPKGVIPRPSGPSTKSNIPPPSPSHY</sequence>
<feature type="chain" id="PRO_5043619214" evidence="2">
    <location>
        <begin position="28"/>
        <end position="96"/>
    </location>
</feature>
<dbReference type="EMBL" id="JACTNZ010000004">
    <property type="protein sequence ID" value="KAG5553825.1"/>
    <property type="molecule type" value="Genomic_DNA"/>
</dbReference>
<keyword evidence="2" id="KW-0732">Signal</keyword>
<dbReference type="AlphaFoldDB" id="A0AAV6KMK6"/>
<keyword evidence="4" id="KW-1185">Reference proteome</keyword>
<organism evidence="3 4">
    <name type="scientific">Rhododendron griersonianum</name>
    <dbReference type="NCBI Taxonomy" id="479676"/>
    <lineage>
        <taxon>Eukaryota</taxon>
        <taxon>Viridiplantae</taxon>
        <taxon>Streptophyta</taxon>
        <taxon>Embryophyta</taxon>
        <taxon>Tracheophyta</taxon>
        <taxon>Spermatophyta</taxon>
        <taxon>Magnoliopsida</taxon>
        <taxon>eudicotyledons</taxon>
        <taxon>Gunneridae</taxon>
        <taxon>Pentapetalae</taxon>
        <taxon>asterids</taxon>
        <taxon>Ericales</taxon>
        <taxon>Ericaceae</taxon>
        <taxon>Ericoideae</taxon>
        <taxon>Rhodoreae</taxon>
        <taxon>Rhododendron</taxon>
    </lineage>
</organism>
<feature type="signal peptide" evidence="2">
    <location>
        <begin position="1"/>
        <end position="27"/>
    </location>
</feature>